<reference evidence="2" key="1">
    <citation type="submission" date="2018-05" db="EMBL/GenBank/DDBJ databases">
        <authorList>
            <person name="Lanie J.A."/>
            <person name="Ng W.-L."/>
            <person name="Kazmierczak K.M."/>
            <person name="Andrzejewski T.M."/>
            <person name="Davidsen T.M."/>
            <person name="Wayne K.J."/>
            <person name="Tettelin H."/>
            <person name="Glass J.I."/>
            <person name="Rusch D."/>
            <person name="Podicherti R."/>
            <person name="Tsui H.-C.T."/>
            <person name="Winkler M.E."/>
        </authorList>
    </citation>
    <scope>NUCLEOTIDE SEQUENCE</scope>
</reference>
<keyword evidence="1" id="KW-0472">Membrane</keyword>
<name>A0A382ZF66_9ZZZZ</name>
<feature type="transmembrane region" description="Helical" evidence="1">
    <location>
        <begin position="29"/>
        <end position="47"/>
    </location>
</feature>
<evidence type="ECO:0000256" key="1">
    <source>
        <dbReference type="SAM" id="Phobius"/>
    </source>
</evidence>
<dbReference type="EMBL" id="UINC01183273">
    <property type="protein sequence ID" value="SVD93950.1"/>
    <property type="molecule type" value="Genomic_DNA"/>
</dbReference>
<keyword evidence="1" id="KW-0812">Transmembrane</keyword>
<keyword evidence="1" id="KW-1133">Transmembrane helix</keyword>
<proteinExistence type="predicted"/>
<feature type="transmembrane region" description="Helical" evidence="1">
    <location>
        <begin position="54"/>
        <end position="72"/>
    </location>
</feature>
<protein>
    <recommendedName>
        <fullName evidence="3">Transmembrane protein</fullName>
    </recommendedName>
</protein>
<gene>
    <name evidence="2" type="ORF">METZ01_LOCUS446804</name>
</gene>
<sequence>MNNRIFEWTGVTTAILYSLFVALNIGIEFIGFSLLLLSAILIGIWAYRGKHKGILLLQFFYASAGVIGMIRWF</sequence>
<dbReference type="AlphaFoldDB" id="A0A382ZF66"/>
<evidence type="ECO:0008006" key="3">
    <source>
        <dbReference type="Google" id="ProtNLM"/>
    </source>
</evidence>
<accession>A0A382ZF66</accession>
<evidence type="ECO:0000313" key="2">
    <source>
        <dbReference type="EMBL" id="SVD93950.1"/>
    </source>
</evidence>
<organism evidence="2">
    <name type="scientific">marine metagenome</name>
    <dbReference type="NCBI Taxonomy" id="408172"/>
    <lineage>
        <taxon>unclassified sequences</taxon>
        <taxon>metagenomes</taxon>
        <taxon>ecological metagenomes</taxon>
    </lineage>
</organism>